<evidence type="ECO:0000256" key="2">
    <source>
        <dbReference type="ARBA" id="ARBA00023002"/>
    </source>
</evidence>
<evidence type="ECO:0000313" key="4">
    <source>
        <dbReference type="EMBL" id="CAF1326919.1"/>
    </source>
</evidence>
<dbReference type="PANTHER" id="PTHR47706">
    <property type="entry name" value="NMRA-LIKE FAMILY PROTEIN"/>
    <property type="match status" value="1"/>
</dbReference>
<dbReference type="InterPro" id="IPR036291">
    <property type="entry name" value="NAD(P)-bd_dom_sf"/>
</dbReference>
<dbReference type="AlphaFoldDB" id="A0A816DN18"/>
<dbReference type="InterPro" id="IPR008030">
    <property type="entry name" value="NmrA-like"/>
</dbReference>
<keyword evidence="8" id="KW-1185">Reference proteome</keyword>
<comment type="caution">
    <text evidence="5">The sequence shown here is derived from an EMBL/GenBank/DDBJ whole genome shotgun (WGS) entry which is preliminary data.</text>
</comment>
<gene>
    <name evidence="5" type="ORF">GPM918_LOCUS44598</name>
    <name evidence="4" type="ORF">OVA965_LOCUS29705</name>
    <name evidence="7" type="ORF">SRO942_LOCUS46519</name>
    <name evidence="6" type="ORF">TMI583_LOCUS30491</name>
</gene>
<dbReference type="Proteomes" id="UP000677228">
    <property type="component" value="Unassembled WGS sequence"/>
</dbReference>
<dbReference type="EMBL" id="CAJOBA010042703">
    <property type="protein sequence ID" value="CAF4138294.1"/>
    <property type="molecule type" value="Genomic_DNA"/>
</dbReference>
<evidence type="ECO:0000313" key="7">
    <source>
        <dbReference type="EMBL" id="CAF4539212.1"/>
    </source>
</evidence>
<dbReference type="Proteomes" id="UP000663829">
    <property type="component" value="Unassembled WGS sequence"/>
</dbReference>
<dbReference type="Gene3D" id="3.40.50.720">
    <property type="entry name" value="NAD(P)-binding Rossmann-like Domain"/>
    <property type="match status" value="1"/>
</dbReference>
<dbReference type="Gene3D" id="3.90.25.10">
    <property type="entry name" value="UDP-galactose 4-epimerase, domain 1"/>
    <property type="match status" value="1"/>
</dbReference>
<organism evidence="5 8">
    <name type="scientific">Didymodactylos carnosus</name>
    <dbReference type="NCBI Taxonomy" id="1234261"/>
    <lineage>
        <taxon>Eukaryota</taxon>
        <taxon>Metazoa</taxon>
        <taxon>Spiralia</taxon>
        <taxon>Gnathifera</taxon>
        <taxon>Rotifera</taxon>
        <taxon>Eurotatoria</taxon>
        <taxon>Bdelloidea</taxon>
        <taxon>Philodinida</taxon>
        <taxon>Philodinidae</taxon>
        <taxon>Didymodactylos</taxon>
    </lineage>
</organism>
<dbReference type="Proteomes" id="UP000681722">
    <property type="component" value="Unassembled WGS sequence"/>
</dbReference>
<name>A0A816DN18_9BILA</name>
<dbReference type="SUPFAM" id="SSF51735">
    <property type="entry name" value="NAD(P)-binding Rossmann-fold domains"/>
    <property type="match status" value="1"/>
</dbReference>
<dbReference type="EMBL" id="CAJNOQ010045019">
    <property type="protein sequence ID" value="CAF1635078.1"/>
    <property type="molecule type" value="Genomic_DNA"/>
</dbReference>
<dbReference type="EMBL" id="CAJOBC010113218">
    <property type="protein sequence ID" value="CAF4539212.1"/>
    <property type="molecule type" value="Genomic_DNA"/>
</dbReference>
<evidence type="ECO:0000256" key="1">
    <source>
        <dbReference type="ARBA" id="ARBA00022857"/>
    </source>
</evidence>
<dbReference type="PANTHER" id="PTHR47706:SF9">
    <property type="entry name" value="NMRA-LIKE DOMAIN-CONTAINING PROTEIN-RELATED"/>
    <property type="match status" value="1"/>
</dbReference>
<dbReference type="EMBL" id="CAJNOK010021086">
    <property type="protein sequence ID" value="CAF1326919.1"/>
    <property type="molecule type" value="Genomic_DNA"/>
</dbReference>
<evidence type="ECO:0000313" key="5">
    <source>
        <dbReference type="EMBL" id="CAF1635078.1"/>
    </source>
</evidence>
<evidence type="ECO:0000313" key="6">
    <source>
        <dbReference type="EMBL" id="CAF4138294.1"/>
    </source>
</evidence>
<reference evidence="5" key="1">
    <citation type="submission" date="2021-02" db="EMBL/GenBank/DDBJ databases">
        <authorList>
            <person name="Nowell W R."/>
        </authorList>
    </citation>
    <scope>NUCLEOTIDE SEQUENCE</scope>
</reference>
<sequence length="300" mass="32921">MSSTLKNIVIVGASGVLGNAVLSTLLSNPFFVVTVLSRPDSKATFPSAAKVIKLDYHSKDALVFALRGQDAVISCLGFDGLNENLDQTLIEASIAAGVKRFLPSEFSANTFHDTVVNLPVYTSKVAIHKVLEDHKDQISYTYVFTGGFLDWGFRNGFLGFDIKNRSVILYDDGKYRASGTTLQHIGEAIKGILLHPEETRNRPVYLADATFSQKEALALFEKYTGTKWTIMNKTTEEALKSGLDALAKGDYINGYGNIIMSFNWGGKGAVIFDNNDMTLLDVKPLGLEKIIKDAVEEFTK</sequence>
<dbReference type="InterPro" id="IPR051609">
    <property type="entry name" value="NmrA/Isoflavone_reductase-like"/>
</dbReference>
<proteinExistence type="predicted"/>
<dbReference type="Proteomes" id="UP000682733">
    <property type="component" value="Unassembled WGS sequence"/>
</dbReference>
<accession>A0A816DN18</accession>
<protein>
    <recommendedName>
        <fullName evidence="3">NmrA-like domain-containing protein</fullName>
    </recommendedName>
</protein>
<dbReference type="GO" id="GO:0016491">
    <property type="term" value="F:oxidoreductase activity"/>
    <property type="evidence" value="ECO:0007669"/>
    <property type="project" value="UniProtKB-KW"/>
</dbReference>
<feature type="domain" description="NmrA-like" evidence="3">
    <location>
        <begin position="6"/>
        <end position="241"/>
    </location>
</feature>
<keyword evidence="2" id="KW-0560">Oxidoreductase</keyword>
<evidence type="ECO:0000313" key="8">
    <source>
        <dbReference type="Proteomes" id="UP000663829"/>
    </source>
</evidence>
<dbReference type="CDD" id="cd05259">
    <property type="entry name" value="PCBER_SDR_a"/>
    <property type="match status" value="1"/>
</dbReference>
<dbReference type="Pfam" id="PF05368">
    <property type="entry name" value="NmrA"/>
    <property type="match status" value="1"/>
</dbReference>
<dbReference type="InterPro" id="IPR045312">
    <property type="entry name" value="PCBER-like"/>
</dbReference>
<keyword evidence="1" id="KW-0521">NADP</keyword>
<dbReference type="OrthoDB" id="9984533at2759"/>
<evidence type="ECO:0000259" key="3">
    <source>
        <dbReference type="Pfam" id="PF05368"/>
    </source>
</evidence>